<geneLocation type="plasmid" evidence="1 2">
    <name>pBAR3</name>
</geneLocation>
<dbReference type="Proteomes" id="UP001059971">
    <property type="component" value="Plasmid pBAR3"/>
</dbReference>
<gene>
    <name evidence="1" type="ORF">SBA_pBAR3_1480</name>
</gene>
<keyword evidence="1" id="KW-0614">Plasmid</keyword>
<dbReference type="EMBL" id="AP018821">
    <property type="protein sequence ID" value="BBF72581.1"/>
    <property type="molecule type" value="Genomic_DNA"/>
</dbReference>
<organism evidence="1 2">
    <name type="scientific">Sphingomonas bisphenolicum</name>
    <dbReference type="NCBI Taxonomy" id="296544"/>
    <lineage>
        <taxon>Bacteria</taxon>
        <taxon>Pseudomonadati</taxon>
        <taxon>Pseudomonadota</taxon>
        <taxon>Alphaproteobacteria</taxon>
        <taxon>Sphingomonadales</taxon>
        <taxon>Sphingomonadaceae</taxon>
        <taxon>Sphingomonas</taxon>
    </lineage>
</organism>
<sequence>MALIKDAEPGSASLGEFEGMGHHARHHLVGGIDHFPEKLADRKAFSAGPMPVARTCA</sequence>
<evidence type="ECO:0000313" key="1">
    <source>
        <dbReference type="EMBL" id="BBF72581.1"/>
    </source>
</evidence>
<accession>A0ABM7G8V4</accession>
<protein>
    <submittedName>
        <fullName evidence="1">Uncharacterized protein</fullName>
    </submittedName>
</protein>
<reference evidence="1" key="1">
    <citation type="submission" date="2018-07" db="EMBL/GenBank/DDBJ databases">
        <title>Complete genome sequence of Sphingomonas bisphenolicum strain AO1, a bisphenol A degradative bacterium isolated from Japanese farm field.</title>
        <authorList>
            <person name="Murakami M."/>
            <person name="Koh M."/>
            <person name="Koba S."/>
            <person name="Matsumura Y."/>
        </authorList>
    </citation>
    <scope>NUCLEOTIDE SEQUENCE</scope>
    <source>
        <strain evidence="1">AO1</strain>
        <plasmid evidence="1">pBAR3</plasmid>
    </source>
</reference>
<proteinExistence type="predicted"/>
<evidence type="ECO:0000313" key="2">
    <source>
        <dbReference type="Proteomes" id="UP001059971"/>
    </source>
</evidence>
<name>A0ABM7G8V4_9SPHN</name>
<keyword evidence="2" id="KW-1185">Reference proteome</keyword>